<dbReference type="Gene3D" id="2.160.20.70">
    <property type="match status" value="1"/>
</dbReference>
<evidence type="ECO:0000256" key="6">
    <source>
        <dbReference type="HAMAP-Rule" id="MF_00267"/>
    </source>
</evidence>
<gene>
    <name evidence="6 10" type="primary">minC</name>
    <name evidence="10" type="ORF">F3W81_16955</name>
</gene>
<dbReference type="KEGG" id="pshq:F3W81_16955"/>
<sequence length="257" mass="27666">MPNHDAASRPVSGPAVTEPFQLRGRFLTAVALRIEMAQPDASFFAALDEKLSSAPNLLIGAPIVLDFERVPELADRDLLREVIGAIRAKGLLLFGVQNVTAQQRELAEAFGLIPLQIGRDAPLDKQRASAPQQSADAPSPEIKDPPRAPANRIINRPVRSGQMIVAENGDLTIVGSVASGAEVVAAGNIHIYGTLRGRAMAGARGDTSARIFCHRLEAELLAIAGLFQTSEKIGAEFRSHSVQIHLEDEKLCIERFE</sequence>
<comment type="function">
    <text evidence="5 6">Cell division inhibitor that blocks the formation of polar Z ring septums. Rapidly oscillates between the poles of the cell to destabilize FtsZ filaments that have formed before they mature into polar Z rings. Prevents FtsZ polymerization.</text>
</comment>
<keyword evidence="2 6" id="KW-0132">Cell division</keyword>
<dbReference type="InterPro" id="IPR013033">
    <property type="entry name" value="MinC"/>
</dbReference>
<evidence type="ECO:0000256" key="3">
    <source>
        <dbReference type="ARBA" id="ARBA00023210"/>
    </source>
</evidence>
<feature type="domain" description="Septum formation inhibitor MinC N-terminal" evidence="9">
    <location>
        <begin position="20"/>
        <end position="92"/>
    </location>
</feature>
<dbReference type="PANTHER" id="PTHR34108:SF1">
    <property type="entry name" value="SEPTUM SITE-DETERMINING PROTEIN MINC"/>
    <property type="match status" value="1"/>
</dbReference>
<evidence type="ECO:0000313" key="11">
    <source>
        <dbReference type="Proteomes" id="UP000594118"/>
    </source>
</evidence>
<dbReference type="GO" id="GO:1901891">
    <property type="term" value="P:regulation of cell septum assembly"/>
    <property type="evidence" value="ECO:0007669"/>
    <property type="project" value="InterPro"/>
</dbReference>
<dbReference type="InterPro" id="IPR005526">
    <property type="entry name" value="Septum_form_inhib_MinC_C"/>
</dbReference>
<evidence type="ECO:0000313" key="10">
    <source>
        <dbReference type="EMBL" id="QOL82365.1"/>
    </source>
</evidence>
<dbReference type="Gene3D" id="3.30.70.260">
    <property type="match status" value="1"/>
</dbReference>
<dbReference type="PANTHER" id="PTHR34108">
    <property type="entry name" value="SEPTUM SITE-DETERMINING PROTEIN MINC"/>
    <property type="match status" value="1"/>
</dbReference>
<comment type="similarity">
    <text evidence="1 6">Belongs to the MinC family.</text>
</comment>
<name>A0A7L9WPR3_9RHOB</name>
<dbReference type="InterPro" id="IPR016098">
    <property type="entry name" value="CAP/MinC_C"/>
</dbReference>
<keyword evidence="3 6" id="KW-0717">Septation</keyword>
<dbReference type="InterPro" id="IPR007874">
    <property type="entry name" value="MinC_N"/>
</dbReference>
<evidence type="ECO:0000256" key="4">
    <source>
        <dbReference type="ARBA" id="ARBA00023306"/>
    </source>
</evidence>
<dbReference type="InterPro" id="IPR036145">
    <property type="entry name" value="MinC_C_sf"/>
</dbReference>
<evidence type="ECO:0000259" key="9">
    <source>
        <dbReference type="Pfam" id="PF05209"/>
    </source>
</evidence>
<dbReference type="HAMAP" id="MF_00267">
    <property type="entry name" value="MinC"/>
    <property type="match status" value="1"/>
</dbReference>
<dbReference type="GO" id="GO:0051302">
    <property type="term" value="P:regulation of cell division"/>
    <property type="evidence" value="ECO:0007669"/>
    <property type="project" value="InterPro"/>
</dbReference>
<dbReference type="NCBIfam" id="TIGR01222">
    <property type="entry name" value="minC"/>
    <property type="match status" value="1"/>
</dbReference>
<evidence type="ECO:0000256" key="2">
    <source>
        <dbReference type="ARBA" id="ARBA00022618"/>
    </source>
</evidence>
<evidence type="ECO:0000256" key="5">
    <source>
        <dbReference type="ARBA" id="ARBA00025606"/>
    </source>
</evidence>
<feature type="compositionally biased region" description="Low complexity" evidence="7">
    <location>
        <begin position="128"/>
        <end position="140"/>
    </location>
</feature>
<reference evidence="10 11" key="1">
    <citation type="submission" date="2019-10" db="EMBL/GenBank/DDBJ databases">
        <title>Pseudopuniceibacterium sp. HQ09 islated from Antarctica.</title>
        <authorList>
            <person name="Liao L."/>
            <person name="Su S."/>
            <person name="Chen B."/>
            <person name="Yu Y."/>
        </authorList>
    </citation>
    <scope>NUCLEOTIDE SEQUENCE [LARGE SCALE GENOMIC DNA]</scope>
    <source>
        <strain evidence="10 11">HQ09</strain>
    </source>
</reference>
<evidence type="ECO:0000259" key="8">
    <source>
        <dbReference type="Pfam" id="PF03775"/>
    </source>
</evidence>
<dbReference type="Proteomes" id="UP000594118">
    <property type="component" value="Chromosome"/>
</dbReference>
<evidence type="ECO:0000256" key="7">
    <source>
        <dbReference type="SAM" id="MobiDB-lite"/>
    </source>
</evidence>
<accession>A0A7L9WPR3</accession>
<keyword evidence="4 6" id="KW-0131">Cell cycle</keyword>
<dbReference type="EMBL" id="CP045201">
    <property type="protein sequence ID" value="QOL82365.1"/>
    <property type="molecule type" value="Genomic_DNA"/>
</dbReference>
<proteinExistence type="inferred from homology"/>
<dbReference type="GO" id="GO:0000902">
    <property type="term" value="P:cell morphogenesis"/>
    <property type="evidence" value="ECO:0007669"/>
    <property type="project" value="InterPro"/>
</dbReference>
<dbReference type="RefSeq" id="WP_193080461.1">
    <property type="nucleotide sequence ID" value="NZ_CP045201.1"/>
</dbReference>
<comment type="subunit">
    <text evidence="6">Interacts with MinD and FtsZ.</text>
</comment>
<dbReference type="Pfam" id="PF03775">
    <property type="entry name" value="MinC_C"/>
    <property type="match status" value="1"/>
</dbReference>
<keyword evidence="11" id="KW-1185">Reference proteome</keyword>
<dbReference type="AlphaFoldDB" id="A0A7L9WPR3"/>
<feature type="domain" description="Septum formation inhibitor MinC C-terminal" evidence="8">
    <location>
        <begin position="153"/>
        <end position="254"/>
    </location>
</feature>
<dbReference type="Pfam" id="PF05209">
    <property type="entry name" value="MinC_N"/>
    <property type="match status" value="1"/>
</dbReference>
<organism evidence="10 11">
    <name type="scientific">Pseudooceanicola spongiae</name>
    <dbReference type="NCBI Taxonomy" id="2613965"/>
    <lineage>
        <taxon>Bacteria</taxon>
        <taxon>Pseudomonadati</taxon>
        <taxon>Pseudomonadota</taxon>
        <taxon>Alphaproteobacteria</taxon>
        <taxon>Rhodobacterales</taxon>
        <taxon>Paracoccaceae</taxon>
        <taxon>Pseudooceanicola</taxon>
    </lineage>
</organism>
<protein>
    <recommendedName>
        <fullName evidence="6">Probable septum site-determining protein MinC</fullName>
    </recommendedName>
</protein>
<feature type="region of interest" description="Disordered" evidence="7">
    <location>
        <begin position="123"/>
        <end position="150"/>
    </location>
</feature>
<dbReference type="GO" id="GO:0000917">
    <property type="term" value="P:division septum assembly"/>
    <property type="evidence" value="ECO:0007669"/>
    <property type="project" value="UniProtKB-KW"/>
</dbReference>
<dbReference type="SUPFAM" id="SSF63848">
    <property type="entry name" value="Cell-division inhibitor MinC, C-terminal domain"/>
    <property type="match status" value="1"/>
</dbReference>
<evidence type="ECO:0000256" key="1">
    <source>
        <dbReference type="ARBA" id="ARBA00006291"/>
    </source>
</evidence>